<gene>
    <name evidence="6" type="ORF">F2A38_12505</name>
</gene>
<dbReference type="PRINTS" id="PR00039">
    <property type="entry name" value="HTHLYSR"/>
</dbReference>
<dbReference type="PROSITE" id="PS50931">
    <property type="entry name" value="HTH_LYSR"/>
    <property type="match status" value="1"/>
</dbReference>
<accession>A0AB34C616</accession>
<keyword evidence="4" id="KW-0804">Transcription</keyword>
<evidence type="ECO:0000259" key="5">
    <source>
        <dbReference type="PROSITE" id="PS50931"/>
    </source>
</evidence>
<dbReference type="Proteomes" id="UP000323924">
    <property type="component" value="Unassembled WGS sequence"/>
</dbReference>
<dbReference type="PANTHER" id="PTHR30118:SF15">
    <property type="entry name" value="TRANSCRIPTIONAL REGULATORY PROTEIN"/>
    <property type="match status" value="1"/>
</dbReference>
<feature type="domain" description="HTH lysR-type" evidence="5">
    <location>
        <begin position="4"/>
        <end position="61"/>
    </location>
</feature>
<dbReference type="InterPro" id="IPR037402">
    <property type="entry name" value="YidZ_PBP2"/>
</dbReference>
<comment type="similarity">
    <text evidence="1">Belongs to the LysR transcriptional regulatory family.</text>
</comment>
<protein>
    <submittedName>
        <fullName evidence="6">LysR family transcriptional regulator</fullName>
    </submittedName>
</protein>
<dbReference type="Pfam" id="PF03466">
    <property type="entry name" value="LysR_substrate"/>
    <property type="match status" value="1"/>
</dbReference>
<comment type="caution">
    <text evidence="6">The sequence shown here is derived from an EMBL/GenBank/DDBJ whole genome shotgun (WGS) entry which is preliminary data.</text>
</comment>
<dbReference type="Pfam" id="PF00126">
    <property type="entry name" value="HTH_1"/>
    <property type="match status" value="1"/>
</dbReference>
<organism evidence="6 7">
    <name type="scientific">Pseudomonas chlororaphis</name>
    <dbReference type="NCBI Taxonomy" id="587753"/>
    <lineage>
        <taxon>Bacteria</taxon>
        <taxon>Pseudomonadati</taxon>
        <taxon>Pseudomonadota</taxon>
        <taxon>Gammaproteobacteria</taxon>
        <taxon>Pseudomonadales</taxon>
        <taxon>Pseudomonadaceae</taxon>
        <taxon>Pseudomonas</taxon>
    </lineage>
</organism>
<evidence type="ECO:0000256" key="4">
    <source>
        <dbReference type="ARBA" id="ARBA00023163"/>
    </source>
</evidence>
<dbReference type="InterPro" id="IPR036388">
    <property type="entry name" value="WH-like_DNA-bd_sf"/>
</dbReference>
<evidence type="ECO:0000256" key="1">
    <source>
        <dbReference type="ARBA" id="ARBA00009437"/>
    </source>
</evidence>
<evidence type="ECO:0000256" key="2">
    <source>
        <dbReference type="ARBA" id="ARBA00023015"/>
    </source>
</evidence>
<dbReference type="Gene3D" id="3.40.190.10">
    <property type="entry name" value="Periplasmic binding protein-like II"/>
    <property type="match status" value="2"/>
</dbReference>
<dbReference type="InterPro" id="IPR036390">
    <property type="entry name" value="WH_DNA-bd_sf"/>
</dbReference>
<evidence type="ECO:0000313" key="7">
    <source>
        <dbReference type="Proteomes" id="UP000323924"/>
    </source>
</evidence>
<dbReference type="SUPFAM" id="SSF46785">
    <property type="entry name" value="Winged helix' DNA-binding domain"/>
    <property type="match status" value="1"/>
</dbReference>
<evidence type="ECO:0000313" key="6">
    <source>
        <dbReference type="EMBL" id="KAA5842478.1"/>
    </source>
</evidence>
<dbReference type="InterPro" id="IPR005119">
    <property type="entry name" value="LysR_subst-bd"/>
</dbReference>
<proteinExistence type="inferred from homology"/>
<keyword evidence="2" id="KW-0805">Transcription regulation</keyword>
<dbReference type="InterPro" id="IPR050389">
    <property type="entry name" value="LysR-type_TF"/>
</dbReference>
<dbReference type="GO" id="GO:0003700">
    <property type="term" value="F:DNA-binding transcription factor activity"/>
    <property type="evidence" value="ECO:0007669"/>
    <property type="project" value="InterPro"/>
</dbReference>
<sequence>MSRFDWNLLVSLDSLLRQKNVTAAAEEIGVSQSTMSGMLSRLRDQLDDPLLVRVGSNYELSGRGLELMEPVRQAILSVQELVRPTENLNLATTKRCIRIMASEFTQLLILPYFFRRVTELAPALTFEVLPISDPAARVYHGDVDVALTAAPLTDVPSSCTSLLRTRNVLEASLEALVDEHHPLSDQPSLEEFFSYPRIETRFPGIGVSVEEDALSFRHFAKNQAIIIPSFLVAPAMIAGTDRVCVLPKLILDFIRMSSPMRILSLPAGYRSSITLRALWHVRHDYDPLQRWIRSMLYESAAQLEVSKA</sequence>
<dbReference type="CDD" id="cd08417">
    <property type="entry name" value="PBP2_Nitroaromatics_like"/>
    <property type="match status" value="1"/>
</dbReference>
<dbReference type="AlphaFoldDB" id="A0AB34C616"/>
<name>A0AB34C616_9PSED</name>
<evidence type="ECO:0000256" key="3">
    <source>
        <dbReference type="ARBA" id="ARBA00023125"/>
    </source>
</evidence>
<dbReference type="InterPro" id="IPR000847">
    <property type="entry name" value="LysR_HTH_N"/>
</dbReference>
<dbReference type="SUPFAM" id="SSF53850">
    <property type="entry name" value="Periplasmic binding protein-like II"/>
    <property type="match status" value="1"/>
</dbReference>
<keyword evidence="3" id="KW-0238">DNA-binding</keyword>
<dbReference type="PANTHER" id="PTHR30118">
    <property type="entry name" value="HTH-TYPE TRANSCRIPTIONAL REGULATOR LEUO-RELATED"/>
    <property type="match status" value="1"/>
</dbReference>
<dbReference type="Gene3D" id="1.10.10.10">
    <property type="entry name" value="Winged helix-like DNA-binding domain superfamily/Winged helix DNA-binding domain"/>
    <property type="match status" value="1"/>
</dbReference>
<dbReference type="RefSeq" id="WP_150050667.1">
    <property type="nucleotide sequence ID" value="NZ_VWPC01000010.1"/>
</dbReference>
<reference evidence="6 7" key="1">
    <citation type="submission" date="2019-09" db="EMBL/GenBank/DDBJ databases">
        <authorList>
            <person name="Vacheron J."/>
            <person name="Dubost A."/>
            <person name="Prigent-Combaret C."/>
            <person name="Muller D."/>
        </authorList>
    </citation>
    <scope>NUCLEOTIDE SEQUENCE [LARGE SCALE GENOMIC DNA]</scope>
    <source>
        <strain evidence="6 7">JV497</strain>
    </source>
</reference>
<dbReference type="EMBL" id="VWPC01000010">
    <property type="protein sequence ID" value="KAA5842478.1"/>
    <property type="molecule type" value="Genomic_DNA"/>
</dbReference>
<dbReference type="GO" id="GO:0003677">
    <property type="term" value="F:DNA binding"/>
    <property type="evidence" value="ECO:0007669"/>
    <property type="project" value="UniProtKB-KW"/>
</dbReference>